<keyword evidence="2" id="KW-1185">Reference proteome</keyword>
<dbReference type="InterPro" id="IPR008316">
    <property type="entry name" value="UCP029876"/>
</dbReference>
<dbReference type="EMBL" id="CP151657">
    <property type="protein sequence ID" value="WZP17606.1"/>
    <property type="molecule type" value="Genomic_DNA"/>
</dbReference>
<protein>
    <submittedName>
        <fullName evidence="1">DUF1048 domain-containing protein</fullName>
    </submittedName>
</protein>
<dbReference type="Pfam" id="PF06304">
    <property type="entry name" value="DUF1048"/>
    <property type="match status" value="1"/>
</dbReference>
<evidence type="ECO:0000313" key="1">
    <source>
        <dbReference type="EMBL" id="WZP17606.1"/>
    </source>
</evidence>
<organism evidence="1 2">
    <name type="scientific">Arthrobacter citreus</name>
    <dbReference type="NCBI Taxonomy" id="1670"/>
    <lineage>
        <taxon>Bacteria</taxon>
        <taxon>Bacillati</taxon>
        <taxon>Actinomycetota</taxon>
        <taxon>Actinomycetes</taxon>
        <taxon>Micrococcales</taxon>
        <taxon>Micrococcaceae</taxon>
        <taxon>Arthrobacter</taxon>
    </lineage>
</organism>
<reference evidence="1 2" key="1">
    <citation type="submission" date="2024-04" db="EMBL/GenBank/DDBJ databases">
        <title>Arthrobacter sp. from Plains bison fecal sample.</title>
        <authorList>
            <person name="Ruzzini A."/>
        </authorList>
    </citation>
    <scope>NUCLEOTIDE SEQUENCE [LARGE SCALE GENOMIC DNA]</scope>
    <source>
        <strain evidence="1 2">EINP1</strain>
    </source>
</reference>
<proteinExistence type="predicted"/>
<name>A0ABZ2ZZN8_9MICC</name>
<sequence length="120" mass="13690">MTAKWIEQVIGSSEDKKRWRQYKARKEQLPQGYRTAIDGLERYITYAGTIAKGDVFLQMVEDLADLFEGAAADGTPIRGIVGEDPVEFAEDFLRNYTDGQWINKERTRLNETIDQAAEEA</sequence>
<dbReference type="Proteomes" id="UP001448858">
    <property type="component" value="Chromosome"/>
</dbReference>
<dbReference type="RefSeq" id="WP_342025201.1">
    <property type="nucleotide sequence ID" value="NZ_CP151657.1"/>
</dbReference>
<evidence type="ECO:0000313" key="2">
    <source>
        <dbReference type="Proteomes" id="UP001448858"/>
    </source>
</evidence>
<dbReference type="SUPFAM" id="SSF158560">
    <property type="entry name" value="BH3980-like"/>
    <property type="match status" value="1"/>
</dbReference>
<gene>
    <name evidence="1" type="ORF">AAE021_08645</name>
</gene>
<dbReference type="Gene3D" id="1.10.1900.10">
    <property type="entry name" value="c-terminal domain of poly(a) binding protein"/>
    <property type="match status" value="1"/>
</dbReference>
<accession>A0ABZ2ZZN8</accession>